<dbReference type="InterPro" id="IPR036390">
    <property type="entry name" value="WH_DNA-bd_sf"/>
</dbReference>
<dbReference type="CDD" id="cd08460">
    <property type="entry name" value="PBP2_DntR_like_1"/>
    <property type="match status" value="1"/>
</dbReference>
<comment type="similarity">
    <text evidence="1">Belongs to the LysR transcriptional regulatory family.</text>
</comment>
<dbReference type="SUPFAM" id="SSF46785">
    <property type="entry name" value="Winged helix' DNA-binding domain"/>
    <property type="match status" value="1"/>
</dbReference>
<dbReference type="GO" id="GO:0003700">
    <property type="term" value="F:DNA-binding transcription factor activity"/>
    <property type="evidence" value="ECO:0007669"/>
    <property type="project" value="InterPro"/>
</dbReference>
<dbReference type="GO" id="GO:0003677">
    <property type="term" value="F:DNA binding"/>
    <property type="evidence" value="ECO:0007669"/>
    <property type="project" value="UniProtKB-KW"/>
</dbReference>
<dbReference type="Gene3D" id="1.10.10.10">
    <property type="entry name" value="Winged helix-like DNA-binding domain superfamily/Winged helix DNA-binding domain"/>
    <property type="match status" value="1"/>
</dbReference>
<evidence type="ECO:0000313" key="7">
    <source>
        <dbReference type="Proteomes" id="UP000050554"/>
    </source>
</evidence>
<evidence type="ECO:0000313" key="6">
    <source>
        <dbReference type="EMBL" id="KPY51491.1"/>
    </source>
</evidence>
<dbReference type="SUPFAM" id="SSF53850">
    <property type="entry name" value="Periplasmic binding protein-like II"/>
    <property type="match status" value="1"/>
</dbReference>
<name>A0A0P9YYM7_PSESI</name>
<accession>A0A0P9YYM7</accession>
<dbReference type="AlphaFoldDB" id="A0A0P9YYM7"/>
<dbReference type="InterPro" id="IPR005119">
    <property type="entry name" value="LysR_subst-bd"/>
</dbReference>
<reference evidence="6 7" key="1">
    <citation type="submission" date="2015-09" db="EMBL/GenBank/DDBJ databases">
        <title>Genome announcement of multiple Pseudomonas syringae strains.</title>
        <authorList>
            <person name="Thakur S."/>
            <person name="Wang P.W."/>
            <person name="Gong Y."/>
            <person name="Weir B.S."/>
            <person name="Guttman D.S."/>
        </authorList>
    </citation>
    <scope>NUCLEOTIDE SEQUENCE [LARGE SCALE GENOMIC DNA]</scope>
    <source>
        <strain evidence="6 7">ICMP3882</strain>
    </source>
</reference>
<dbReference type="InterPro" id="IPR036388">
    <property type="entry name" value="WH-like_DNA-bd_sf"/>
</dbReference>
<dbReference type="InterPro" id="IPR000847">
    <property type="entry name" value="LysR_HTH_N"/>
</dbReference>
<dbReference type="Proteomes" id="UP000050554">
    <property type="component" value="Unassembled WGS sequence"/>
</dbReference>
<gene>
    <name evidence="6" type="ORF">ALO47_03925</name>
</gene>
<dbReference type="Pfam" id="PF03466">
    <property type="entry name" value="LysR_substrate"/>
    <property type="match status" value="1"/>
</dbReference>
<dbReference type="Gene3D" id="3.40.190.10">
    <property type="entry name" value="Periplasmic binding protein-like II"/>
    <property type="match status" value="2"/>
</dbReference>
<dbReference type="EMBL" id="LJRF01000012">
    <property type="protein sequence ID" value="KPY51491.1"/>
    <property type="molecule type" value="Genomic_DNA"/>
</dbReference>
<dbReference type="PROSITE" id="PS50931">
    <property type="entry name" value="HTH_LYSR"/>
    <property type="match status" value="1"/>
</dbReference>
<dbReference type="RefSeq" id="WP_004882637.1">
    <property type="nucleotide sequence ID" value="NZ_LJRF01000012.1"/>
</dbReference>
<sequence length="304" mass="33671">MQLPDLNLLIALDALLDEGSVVGAARRMHLSPAAMSRTLTRIREATGDPVLVRAGRGLVPTPRALAMQAQVRELVEQAAQVFQARDEVDMSTLERCFNVRSNDVFFGSFGARVLEAIRVGAPGCTLRFVPEGADDDDALREGRIDLYISSRLNFGPEIKIQNLFNTRFCGLAREGHPIFDGPITPERFAGFDHVSVSRRGRARGPIDPALAELGLERRIALITPHFHSAIFGVAESDLILSLPEPALWGLKQLGLKMRAFAIPLALETVSVNQAWHPRFDKDPAHRWLRQTLKEVCSVPRQMDL</sequence>
<keyword evidence="3" id="KW-0238">DNA-binding</keyword>
<evidence type="ECO:0000256" key="1">
    <source>
        <dbReference type="ARBA" id="ARBA00009437"/>
    </source>
</evidence>
<keyword evidence="2" id="KW-0805">Transcription regulation</keyword>
<protein>
    <submittedName>
        <fullName evidence="6">TrpR</fullName>
    </submittedName>
</protein>
<evidence type="ECO:0000256" key="3">
    <source>
        <dbReference type="ARBA" id="ARBA00023125"/>
    </source>
</evidence>
<organism evidence="6 7">
    <name type="scientific">Pseudomonas syringae pv. ribicola</name>
    <dbReference type="NCBI Taxonomy" id="55398"/>
    <lineage>
        <taxon>Bacteria</taxon>
        <taxon>Pseudomonadati</taxon>
        <taxon>Pseudomonadota</taxon>
        <taxon>Gammaproteobacteria</taxon>
        <taxon>Pseudomonadales</taxon>
        <taxon>Pseudomonadaceae</taxon>
        <taxon>Pseudomonas</taxon>
    </lineage>
</organism>
<proteinExistence type="inferred from homology"/>
<evidence type="ECO:0000256" key="2">
    <source>
        <dbReference type="ARBA" id="ARBA00023015"/>
    </source>
</evidence>
<dbReference type="PANTHER" id="PTHR30118:SF15">
    <property type="entry name" value="TRANSCRIPTIONAL REGULATORY PROTEIN"/>
    <property type="match status" value="1"/>
</dbReference>
<comment type="caution">
    <text evidence="6">The sequence shown here is derived from an EMBL/GenBank/DDBJ whole genome shotgun (WGS) entry which is preliminary data.</text>
</comment>
<feature type="domain" description="HTH lysR-type" evidence="5">
    <location>
        <begin position="4"/>
        <end position="61"/>
    </location>
</feature>
<evidence type="ECO:0000256" key="4">
    <source>
        <dbReference type="ARBA" id="ARBA00023163"/>
    </source>
</evidence>
<dbReference type="Pfam" id="PF00126">
    <property type="entry name" value="HTH_1"/>
    <property type="match status" value="1"/>
</dbReference>
<keyword evidence="4" id="KW-0804">Transcription</keyword>
<dbReference type="PANTHER" id="PTHR30118">
    <property type="entry name" value="HTH-TYPE TRANSCRIPTIONAL REGULATOR LEUO-RELATED"/>
    <property type="match status" value="1"/>
</dbReference>
<dbReference type="PATRIC" id="fig|55398.3.peg.4899"/>
<dbReference type="InterPro" id="IPR050389">
    <property type="entry name" value="LysR-type_TF"/>
</dbReference>
<evidence type="ECO:0000259" key="5">
    <source>
        <dbReference type="PROSITE" id="PS50931"/>
    </source>
</evidence>